<feature type="transmembrane region" description="Helical" evidence="1">
    <location>
        <begin position="193"/>
        <end position="211"/>
    </location>
</feature>
<keyword evidence="1" id="KW-1133">Transmembrane helix</keyword>
<feature type="transmembrane region" description="Helical" evidence="1">
    <location>
        <begin position="124"/>
        <end position="144"/>
    </location>
</feature>
<name>A0A9X5FAT6_9MICO</name>
<dbReference type="RefSeq" id="WP_168446719.1">
    <property type="nucleotide sequence ID" value="NZ_JAAXOW010000001.1"/>
</dbReference>
<evidence type="ECO:0000313" key="3">
    <source>
        <dbReference type="Proteomes" id="UP000774283"/>
    </source>
</evidence>
<evidence type="ECO:0000313" key="2">
    <source>
        <dbReference type="EMBL" id="NKX92710.1"/>
    </source>
</evidence>
<keyword evidence="1" id="KW-0812">Transmembrane</keyword>
<keyword evidence="1" id="KW-0472">Membrane</keyword>
<proteinExistence type="predicted"/>
<feature type="transmembrane region" description="Helical" evidence="1">
    <location>
        <begin position="151"/>
        <end position="173"/>
    </location>
</feature>
<dbReference type="AlphaFoldDB" id="A0A9X5FAT6"/>
<protein>
    <submittedName>
        <fullName evidence="2">Uncharacterized protein</fullName>
    </submittedName>
</protein>
<evidence type="ECO:0000256" key="1">
    <source>
        <dbReference type="SAM" id="Phobius"/>
    </source>
</evidence>
<dbReference type="EMBL" id="JAAXOW010000001">
    <property type="protein sequence ID" value="NKX92710.1"/>
    <property type="molecule type" value="Genomic_DNA"/>
</dbReference>
<accession>A0A9X5FAT6</accession>
<feature type="transmembrane region" description="Helical" evidence="1">
    <location>
        <begin position="47"/>
        <end position="66"/>
    </location>
</feature>
<dbReference type="Proteomes" id="UP000774283">
    <property type="component" value="Unassembled WGS sequence"/>
</dbReference>
<sequence>MILALRLWLRRSTARLAFPGMVVIALFILFGRSGWAWEIGHAVNQSTTAVIILGPVAAGLVAFDIWRRQTSAMRTIAATTRRGARGTMALAGATLLYATLAWFLGVGVALTLAARNGAAGSLPWWILGAGMAALVASVGVGAAIGTLMRNVAAAPVAALLCYALPIAGTLAGVDGIMRAGGATTLTIGITTEPTVAAASIMCTVLIGAVAWRAVVHTAGPRRVSVLVGTAGLAIMLVGGLGYLQSLDPMSNAWRQSSTEVVCAGTAPKVCGPSEGKALYELAARDLGAAGQVLAGDGISIGARFDYVRGFDRPAEGAGMLLVDSGSIQPGHLGRSNVVSTISRPTACDAFRDDLAPEDLLAAQGNFMTWLDVRLSGDGGTDPADIDGARQTLEALATCDEEAIPAWTFSFE</sequence>
<feature type="transmembrane region" description="Helical" evidence="1">
    <location>
        <begin position="87"/>
        <end position="112"/>
    </location>
</feature>
<feature type="transmembrane region" description="Helical" evidence="1">
    <location>
        <begin position="223"/>
        <end position="243"/>
    </location>
</feature>
<comment type="caution">
    <text evidence="2">The sequence shown here is derived from an EMBL/GenBank/DDBJ whole genome shotgun (WGS) entry which is preliminary data.</text>
</comment>
<organism evidence="2 3">
    <name type="scientific">Sanguibacter hominis ATCC BAA-789</name>
    <dbReference type="NCBI Taxonomy" id="1312740"/>
    <lineage>
        <taxon>Bacteria</taxon>
        <taxon>Bacillati</taxon>
        <taxon>Actinomycetota</taxon>
        <taxon>Actinomycetes</taxon>
        <taxon>Micrococcales</taxon>
        <taxon>Sanguibacteraceae</taxon>
        <taxon>Sanguibacter</taxon>
    </lineage>
</organism>
<reference evidence="2 3" key="1">
    <citation type="submission" date="2020-04" db="EMBL/GenBank/DDBJ databases">
        <title>MicrobeNet Type strains.</title>
        <authorList>
            <person name="Nicholson A.C."/>
        </authorList>
    </citation>
    <scope>NUCLEOTIDE SEQUENCE [LARGE SCALE GENOMIC DNA]</scope>
    <source>
        <strain evidence="2 3">ATCC BAA-789</strain>
    </source>
</reference>
<keyword evidence="3" id="KW-1185">Reference proteome</keyword>
<gene>
    <name evidence="2" type="ORF">HF995_05380</name>
</gene>
<feature type="transmembrane region" description="Helical" evidence="1">
    <location>
        <begin position="16"/>
        <end position="35"/>
    </location>
</feature>